<accession>A0ABW6ZFZ1</accession>
<evidence type="ECO:0000313" key="5">
    <source>
        <dbReference type="Proteomes" id="UP001604043"/>
    </source>
</evidence>
<sequence>MPLDRSIMIEGGPVGVLLIHGLGGTPVELREVARRLAATGATVLCCQLAGHCGTEAELAATTIEDWYASAAAALATLEARCTKVIVGGLSMGALLAALLAARNPESVDGVVMLAPTLRYDGWSIPRYGFLLRLLINTPLGRRYRFVEREPYGLKDERIRSVIVRAMRLGDTDAGSLGTPSAALRQLWRLVGVLKPQLGSIRQPVFIAHARHDDVASFNNAVLLQRRLGGTVDCLVLDDSYHLVTLDRQRHLVTDRISAFIQGVVEAPLRQPASEPRRATAGRAERQAPHTQAPHTQPPQGQVAHVA</sequence>
<evidence type="ECO:0000313" key="4">
    <source>
        <dbReference type="EMBL" id="MFG1252620.1"/>
    </source>
</evidence>
<dbReference type="Pfam" id="PF12146">
    <property type="entry name" value="Hydrolase_4"/>
    <property type="match status" value="1"/>
</dbReference>
<gene>
    <name evidence="4" type="ORF">V5F30_10425</name>
</gene>
<comment type="caution">
    <text evidence="4">The sequence shown here is derived from an EMBL/GenBank/DDBJ whole genome shotgun (WGS) entry which is preliminary data.</text>
</comment>
<dbReference type="SUPFAM" id="SSF53474">
    <property type="entry name" value="alpha/beta-Hydrolases"/>
    <property type="match status" value="1"/>
</dbReference>
<dbReference type="InterPro" id="IPR050266">
    <property type="entry name" value="AB_hydrolase_sf"/>
</dbReference>
<evidence type="ECO:0000259" key="3">
    <source>
        <dbReference type="Pfam" id="PF12146"/>
    </source>
</evidence>
<dbReference type="InterPro" id="IPR022742">
    <property type="entry name" value="Hydrolase_4"/>
</dbReference>
<dbReference type="PANTHER" id="PTHR43798">
    <property type="entry name" value="MONOACYLGLYCEROL LIPASE"/>
    <property type="match status" value="1"/>
</dbReference>
<dbReference type="Proteomes" id="UP001604043">
    <property type="component" value="Unassembled WGS sequence"/>
</dbReference>
<dbReference type="RefSeq" id="WP_051678709.1">
    <property type="nucleotide sequence ID" value="NZ_JBAFUR010000002.1"/>
</dbReference>
<dbReference type="GO" id="GO:0016787">
    <property type="term" value="F:hydrolase activity"/>
    <property type="evidence" value="ECO:0007669"/>
    <property type="project" value="UniProtKB-KW"/>
</dbReference>
<evidence type="ECO:0000256" key="1">
    <source>
        <dbReference type="ARBA" id="ARBA00022801"/>
    </source>
</evidence>
<feature type="compositionally biased region" description="Low complexity" evidence="2">
    <location>
        <begin position="288"/>
        <end position="299"/>
    </location>
</feature>
<dbReference type="EMBL" id="JBAFUR010000002">
    <property type="protein sequence ID" value="MFG1252620.1"/>
    <property type="molecule type" value="Genomic_DNA"/>
</dbReference>
<reference evidence="4 5" key="1">
    <citation type="submission" date="2024-02" db="EMBL/GenBank/DDBJ databases">
        <title>Expansion and revision of Xanthobacter and proposal of Roseixanthobacter gen. nov.</title>
        <authorList>
            <person name="Soltysiak M.P.M."/>
            <person name="Jalihal A."/>
            <person name="Ory A."/>
            <person name="Chrisophersen C."/>
            <person name="Lee A.D."/>
            <person name="Boulton J."/>
            <person name="Springer M."/>
        </authorList>
    </citation>
    <scope>NUCLEOTIDE SEQUENCE [LARGE SCALE GENOMIC DNA]</scope>
    <source>
        <strain evidence="4 5">CB5</strain>
    </source>
</reference>
<organism evidence="4 5">
    <name type="scientific">Xanthobacter aminoxidans</name>
    <dbReference type="NCBI Taxonomy" id="186280"/>
    <lineage>
        <taxon>Bacteria</taxon>
        <taxon>Pseudomonadati</taxon>
        <taxon>Pseudomonadota</taxon>
        <taxon>Alphaproteobacteria</taxon>
        <taxon>Hyphomicrobiales</taxon>
        <taxon>Xanthobacteraceae</taxon>
        <taxon>Xanthobacter</taxon>
    </lineage>
</organism>
<feature type="domain" description="Serine aminopeptidase S33" evidence="3">
    <location>
        <begin position="16"/>
        <end position="247"/>
    </location>
</feature>
<evidence type="ECO:0000256" key="2">
    <source>
        <dbReference type="SAM" id="MobiDB-lite"/>
    </source>
</evidence>
<dbReference type="InterPro" id="IPR029058">
    <property type="entry name" value="AB_hydrolase_fold"/>
</dbReference>
<proteinExistence type="predicted"/>
<keyword evidence="5" id="KW-1185">Reference proteome</keyword>
<protein>
    <submittedName>
        <fullName evidence="4">Alpha/beta fold hydrolase</fullName>
    </submittedName>
</protein>
<feature type="region of interest" description="Disordered" evidence="2">
    <location>
        <begin position="270"/>
        <end position="306"/>
    </location>
</feature>
<name>A0ABW6ZFZ1_9HYPH</name>
<feature type="compositionally biased region" description="Basic and acidic residues" evidence="2">
    <location>
        <begin position="274"/>
        <end position="287"/>
    </location>
</feature>
<keyword evidence="1 4" id="KW-0378">Hydrolase</keyword>
<dbReference type="PANTHER" id="PTHR43798:SF31">
    <property type="entry name" value="AB HYDROLASE SUPERFAMILY PROTEIN YCLE"/>
    <property type="match status" value="1"/>
</dbReference>
<dbReference type="Gene3D" id="3.40.50.1820">
    <property type="entry name" value="alpha/beta hydrolase"/>
    <property type="match status" value="1"/>
</dbReference>